<dbReference type="InterPro" id="IPR019405">
    <property type="entry name" value="Lactonase_7-beta_prop"/>
</dbReference>
<dbReference type="SUPFAM" id="SSF50974">
    <property type="entry name" value="Nitrous oxide reductase, N-terminal domain"/>
    <property type="match status" value="1"/>
</dbReference>
<keyword evidence="3" id="KW-1185">Reference proteome</keyword>
<evidence type="ECO:0008006" key="4">
    <source>
        <dbReference type="Google" id="ProtNLM"/>
    </source>
</evidence>
<organism evidence="2 3">
    <name type="scientific">Cladophialophora chaetospira</name>
    <dbReference type="NCBI Taxonomy" id="386627"/>
    <lineage>
        <taxon>Eukaryota</taxon>
        <taxon>Fungi</taxon>
        <taxon>Dikarya</taxon>
        <taxon>Ascomycota</taxon>
        <taxon>Pezizomycotina</taxon>
        <taxon>Eurotiomycetes</taxon>
        <taxon>Chaetothyriomycetidae</taxon>
        <taxon>Chaetothyriales</taxon>
        <taxon>Herpotrichiellaceae</taxon>
        <taxon>Cladophialophora</taxon>
    </lineage>
</organism>
<dbReference type="PANTHER" id="PTHR30344:SF1">
    <property type="entry name" value="6-PHOSPHOGLUCONOLACTONASE"/>
    <property type="match status" value="1"/>
</dbReference>
<evidence type="ECO:0000313" key="2">
    <source>
        <dbReference type="EMBL" id="KAJ9607376.1"/>
    </source>
</evidence>
<dbReference type="InterPro" id="IPR015943">
    <property type="entry name" value="WD40/YVTN_repeat-like_dom_sf"/>
</dbReference>
<protein>
    <recommendedName>
        <fullName evidence="4">6-phosphogluconolactonase</fullName>
    </recommendedName>
</protein>
<dbReference type="Proteomes" id="UP001172673">
    <property type="component" value="Unassembled WGS sequence"/>
</dbReference>
<dbReference type="InterPro" id="IPR050282">
    <property type="entry name" value="Cycloisomerase_2"/>
</dbReference>
<dbReference type="AlphaFoldDB" id="A0AA39CGL6"/>
<proteinExistence type="inferred from homology"/>
<evidence type="ECO:0000256" key="1">
    <source>
        <dbReference type="ARBA" id="ARBA00005564"/>
    </source>
</evidence>
<dbReference type="EMBL" id="JAPDRK010000012">
    <property type="protein sequence ID" value="KAJ9607376.1"/>
    <property type="molecule type" value="Genomic_DNA"/>
</dbReference>
<gene>
    <name evidence="2" type="ORF">H2200_008449</name>
</gene>
<comment type="similarity">
    <text evidence="1">Belongs to the cycloisomerase 2 family.</text>
</comment>
<dbReference type="GO" id="GO:0017057">
    <property type="term" value="F:6-phosphogluconolactonase activity"/>
    <property type="evidence" value="ECO:0007669"/>
    <property type="project" value="TreeGrafter"/>
</dbReference>
<dbReference type="Pfam" id="PF10282">
    <property type="entry name" value="Lactonase"/>
    <property type="match status" value="1"/>
</dbReference>
<dbReference type="PANTHER" id="PTHR30344">
    <property type="entry name" value="6-PHOSPHOGLUCONOLACTONASE-RELATED"/>
    <property type="match status" value="1"/>
</dbReference>
<dbReference type="Gene3D" id="2.130.10.10">
    <property type="entry name" value="YVTN repeat-like/Quinoprotein amine dehydrogenase"/>
    <property type="match status" value="1"/>
</dbReference>
<reference evidence="2" key="1">
    <citation type="submission" date="2022-10" db="EMBL/GenBank/DDBJ databases">
        <title>Culturing micro-colonial fungi from biological soil crusts in the Mojave desert and describing Neophaeococcomyces mojavensis, and introducing the new genera and species Taxawa tesnikishii.</title>
        <authorList>
            <person name="Kurbessoian T."/>
            <person name="Stajich J.E."/>
        </authorList>
    </citation>
    <scope>NUCLEOTIDE SEQUENCE</scope>
    <source>
        <strain evidence="2">TK_41</strain>
    </source>
</reference>
<sequence length="396" mass="43328">MAAADSASETGLLGFYVAQQNQGILEVSFDPAKAPEDALSIIATTEAGTQPQWLRGYKDKIYAISRTTFPDATSTSGGVFAFQRPSSTEEAWRPLKLLDSKSSHGQGGVHCDVSPDGRTLAATNIEGSTMAIYPLSSDGLIGKPAYKVEYTLKEFGPGAKGSQTESFPHESAFDPSGQFIFIPARGEDRVHVYSVPSADKVRQLEDIVVPPGTGPRHTAFRIVNRTKTFFYLLGELDNTIRVYTIDYIETPNRLTFTLHQTISTLGANLPPSPPDRASLASEMAFTTDGKFAYASNRNTISRGSDTLAIYSINDSDPANHLTYIAREKTLGKIPRHFALSPDEKNKYLCVANEYSNEIVVFERDEHTGLMKEVKGRLSLGEALFKARNGPACILWK</sequence>
<evidence type="ECO:0000313" key="3">
    <source>
        <dbReference type="Proteomes" id="UP001172673"/>
    </source>
</evidence>
<name>A0AA39CGL6_9EURO</name>
<accession>A0AA39CGL6</accession>
<dbReference type="InterPro" id="IPR011045">
    <property type="entry name" value="N2O_reductase_N"/>
</dbReference>
<comment type="caution">
    <text evidence="2">The sequence shown here is derived from an EMBL/GenBank/DDBJ whole genome shotgun (WGS) entry which is preliminary data.</text>
</comment>